<evidence type="ECO:0000313" key="4">
    <source>
        <dbReference type="Proteomes" id="UP001303222"/>
    </source>
</evidence>
<evidence type="ECO:0000256" key="2">
    <source>
        <dbReference type="SAM" id="SignalP"/>
    </source>
</evidence>
<keyword evidence="2" id="KW-0732">Signal</keyword>
<keyword evidence="4" id="KW-1185">Reference proteome</keyword>
<protein>
    <recommendedName>
        <fullName evidence="5">Secreted protein</fullName>
    </recommendedName>
</protein>
<evidence type="ECO:0000313" key="3">
    <source>
        <dbReference type="EMBL" id="KAK3951545.1"/>
    </source>
</evidence>
<evidence type="ECO:0008006" key="5">
    <source>
        <dbReference type="Google" id="ProtNLM"/>
    </source>
</evidence>
<dbReference type="Proteomes" id="UP001303222">
    <property type="component" value="Unassembled WGS sequence"/>
</dbReference>
<comment type="caution">
    <text evidence="3">The sequence shown here is derived from an EMBL/GenBank/DDBJ whole genome shotgun (WGS) entry which is preliminary data.</text>
</comment>
<feature type="compositionally biased region" description="Basic and acidic residues" evidence="1">
    <location>
        <begin position="104"/>
        <end position="122"/>
    </location>
</feature>
<accession>A0AAN6SFB0</accession>
<feature type="region of interest" description="Disordered" evidence="1">
    <location>
        <begin position="104"/>
        <end position="135"/>
    </location>
</feature>
<gene>
    <name evidence="3" type="ORF">QBC32DRAFT_343762</name>
</gene>
<evidence type="ECO:0000256" key="1">
    <source>
        <dbReference type="SAM" id="MobiDB-lite"/>
    </source>
</evidence>
<dbReference type="EMBL" id="MU859145">
    <property type="protein sequence ID" value="KAK3951545.1"/>
    <property type="molecule type" value="Genomic_DNA"/>
</dbReference>
<feature type="chain" id="PRO_5042925944" description="Secreted protein" evidence="2">
    <location>
        <begin position="23"/>
        <end position="135"/>
    </location>
</feature>
<name>A0AAN6SFB0_9PEZI</name>
<reference evidence="3" key="2">
    <citation type="submission" date="2023-06" db="EMBL/GenBank/DDBJ databases">
        <authorList>
            <consortium name="Lawrence Berkeley National Laboratory"/>
            <person name="Mondo S.J."/>
            <person name="Hensen N."/>
            <person name="Bonometti L."/>
            <person name="Westerberg I."/>
            <person name="Brannstrom I.O."/>
            <person name="Guillou S."/>
            <person name="Cros-Aarteil S."/>
            <person name="Calhoun S."/>
            <person name="Haridas S."/>
            <person name="Kuo A."/>
            <person name="Pangilinan J."/>
            <person name="Riley R."/>
            <person name="Labutti K."/>
            <person name="Andreopoulos B."/>
            <person name="Lipzen A."/>
            <person name="Chen C."/>
            <person name="Yanf M."/>
            <person name="Daum C."/>
            <person name="Ng V."/>
            <person name="Clum A."/>
            <person name="Steindorff A."/>
            <person name="Ohm R."/>
            <person name="Martin F."/>
            <person name="Silar P."/>
            <person name="Natvig D."/>
            <person name="Lalanne C."/>
            <person name="Gautier V."/>
            <person name="Ament-Velasquez S.L."/>
            <person name="Kruys A."/>
            <person name="Hutchinson M.I."/>
            <person name="Powell A.J."/>
            <person name="Barry K."/>
            <person name="Miller A.N."/>
            <person name="Grigoriev I.V."/>
            <person name="Debuchy R."/>
            <person name="Gladieux P."/>
            <person name="Thoren M.H."/>
            <person name="Johannesson H."/>
        </authorList>
    </citation>
    <scope>NUCLEOTIDE SEQUENCE</scope>
    <source>
        <strain evidence="3">CBS 626.80</strain>
    </source>
</reference>
<feature type="signal peptide" evidence="2">
    <location>
        <begin position="1"/>
        <end position="22"/>
    </location>
</feature>
<dbReference type="AlphaFoldDB" id="A0AAN6SFB0"/>
<reference evidence="3" key="1">
    <citation type="journal article" date="2023" name="Mol. Phylogenet. Evol.">
        <title>Genome-scale phylogeny and comparative genomics of the fungal order Sordariales.</title>
        <authorList>
            <person name="Hensen N."/>
            <person name="Bonometti L."/>
            <person name="Westerberg I."/>
            <person name="Brannstrom I.O."/>
            <person name="Guillou S."/>
            <person name="Cros-Aarteil S."/>
            <person name="Calhoun S."/>
            <person name="Haridas S."/>
            <person name="Kuo A."/>
            <person name="Mondo S."/>
            <person name="Pangilinan J."/>
            <person name="Riley R."/>
            <person name="LaButti K."/>
            <person name="Andreopoulos B."/>
            <person name="Lipzen A."/>
            <person name="Chen C."/>
            <person name="Yan M."/>
            <person name="Daum C."/>
            <person name="Ng V."/>
            <person name="Clum A."/>
            <person name="Steindorff A."/>
            <person name="Ohm R.A."/>
            <person name="Martin F."/>
            <person name="Silar P."/>
            <person name="Natvig D.O."/>
            <person name="Lalanne C."/>
            <person name="Gautier V."/>
            <person name="Ament-Velasquez S.L."/>
            <person name="Kruys A."/>
            <person name="Hutchinson M.I."/>
            <person name="Powell A.J."/>
            <person name="Barry K."/>
            <person name="Miller A.N."/>
            <person name="Grigoriev I.V."/>
            <person name="Debuchy R."/>
            <person name="Gladieux P."/>
            <person name="Hiltunen Thoren M."/>
            <person name="Johannesson H."/>
        </authorList>
    </citation>
    <scope>NUCLEOTIDE SEQUENCE</scope>
    <source>
        <strain evidence="3">CBS 626.80</strain>
    </source>
</reference>
<sequence>MASTSVHVPFSFFSFFLRVGAAKKNGGAEGRTNHRPSLQVSNVNSHLGLKCGAWRVANVDMAIFRRYEDEIGCWVKRRDARIAKHRRAMSLLCKDTNTYAVPRCDGRNRDLRENGTEKRQEGQLEPSKASRLRCP</sequence>
<proteinExistence type="predicted"/>
<organism evidence="3 4">
    <name type="scientific">Pseudoneurospora amorphoporcata</name>
    <dbReference type="NCBI Taxonomy" id="241081"/>
    <lineage>
        <taxon>Eukaryota</taxon>
        <taxon>Fungi</taxon>
        <taxon>Dikarya</taxon>
        <taxon>Ascomycota</taxon>
        <taxon>Pezizomycotina</taxon>
        <taxon>Sordariomycetes</taxon>
        <taxon>Sordariomycetidae</taxon>
        <taxon>Sordariales</taxon>
        <taxon>Sordariaceae</taxon>
        <taxon>Pseudoneurospora</taxon>
    </lineage>
</organism>